<proteinExistence type="predicted"/>
<protein>
    <submittedName>
        <fullName evidence="1">Uncharacterized protein</fullName>
    </submittedName>
</protein>
<name>A0A077ECK7_9FLAO</name>
<dbReference type="Proteomes" id="UP000028933">
    <property type="component" value="Chromosome"/>
</dbReference>
<dbReference type="EMBL" id="CP007547">
    <property type="protein sequence ID" value="AIL44413.1"/>
    <property type="molecule type" value="Genomic_DNA"/>
</dbReference>
<dbReference type="HOGENOM" id="CLU_2552898_0_0_10"/>
<dbReference type="AlphaFoldDB" id="A0A077ECK7"/>
<evidence type="ECO:0000313" key="1">
    <source>
        <dbReference type="EMBL" id="AIL44413.1"/>
    </source>
</evidence>
<evidence type="ECO:0000313" key="2">
    <source>
        <dbReference type="Proteomes" id="UP000028933"/>
    </source>
</evidence>
<accession>A0A077ECK7</accession>
<dbReference type="KEGG" id="eao:BD94_0638"/>
<gene>
    <name evidence="1" type="ORF">BD94_0638</name>
</gene>
<dbReference type="STRING" id="1338011.BD94_0638"/>
<sequence>MRLKNIRDVEFCPHCGDDFGYYQKVFVKGWIQDNTLFEIDRNTNERPKYNYDMYDSLKWSKEKPTCYCMECDKPIGIIKKEK</sequence>
<reference evidence="1 2" key="1">
    <citation type="journal article" date="2013" name="Lancet">
        <title>First case of E anophelis outbreak in an intensive-care unit.</title>
        <authorList>
            <person name="Teo J."/>
            <person name="Tan S.Y."/>
            <person name="Tay M."/>
            <person name="Ding Y."/>
            <person name="Kjelleberg S."/>
            <person name="Givskov M."/>
            <person name="Lin R.T."/>
            <person name="Yang L."/>
        </authorList>
    </citation>
    <scope>NUCLEOTIDE SEQUENCE [LARGE SCALE GENOMIC DNA]</scope>
    <source>
        <strain evidence="1 2">NUHP1</strain>
    </source>
</reference>
<dbReference type="RefSeq" id="WP_024564958.1">
    <property type="nucleotide sequence ID" value="NZ_CP007547.1"/>
</dbReference>
<organism evidence="1 2">
    <name type="scientific">Elizabethkingia anophelis NUHP1</name>
    <dbReference type="NCBI Taxonomy" id="1338011"/>
    <lineage>
        <taxon>Bacteria</taxon>
        <taxon>Pseudomonadati</taxon>
        <taxon>Bacteroidota</taxon>
        <taxon>Flavobacteriia</taxon>
        <taxon>Flavobacteriales</taxon>
        <taxon>Weeksellaceae</taxon>
        <taxon>Elizabethkingia</taxon>
    </lineage>
</organism>